<evidence type="ECO:0000313" key="7">
    <source>
        <dbReference type="EMBL" id="KAJ8449835.1"/>
    </source>
</evidence>
<dbReference type="SUPFAM" id="SSF53756">
    <property type="entry name" value="UDP-Glycosyltransferase/glycogen phosphorylase"/>
    <property type="match status" value="2"/>
</dbReference>
<protein>
    <recommendedName>
        <fullName evidence="4">2-hydroxyflavanone C-glucosyltransferase</fullName>
        <ecNumber evidence="4">2.4.1.360</ecNumber>
    </recommendedName>
    <alternativeName>
        <fullName evidence="5">UDP-glucose:2-hydroxyflavanone C-glucosyltransferase</fullName>
    </alternativeName>
</protein>
<evidence type="ECO:0000256" key="3">
    <source>
        <dbReference type="ARBA" id="ARBA00051296"/>
    </source>
</evidence>
<comment type="caution">
    <text evidence="7">The sequence shown here is derived from an EMBL/GenBank/DDBJ whole genome shotgun (WGS) entry which is preliminary data.</text>
</comment>
<dbReference type="FunFam" id="3.40.50.2000:FF:000060">
    <property type="entry name" value="Glycosyltransferase"/>
    <property type="match status" value="2"/>
</dbReference>
<feature type="domain" description="Glycosyltransferase N-terminal" evidence="6">
    <location>
        <begin position="21"/>
        <end position="254"/>
    </location>
</feature>
<gene>
    <name evidence="7" type="ORF">Cgig2_001491</name>
</gene>
<dbReference type="EMBL" id="JAKOGI010000019">
    <property type="protein sequence ID" value="KAJ8449835.1"/>
    <property type="molecule type" value="Genomic_DNA"/>
</dbReference>
<dbReference type="CDD" id="cd03784">
    <property type="entry name" value="GT1_Gtf-like"/>
    <property type="match status" value="2"/>
</dbReference>
<keyword evidence="2" id="KW-0808">Transferase</keyword>
<reference evidence="7" key="1">
    <citation type="submission" date="2022-04" db="EMBL/GenBank/DDBJ databases">
        <title>Carnegiea gigantea Genome sequencing and assembly v2.</title>
        <authorList>
            <person name="Copetti D."/>
            <person name="Sanderson M.J."/>
            <person name="Burquez A."/>
            <person name="Wojciechowski M.F."/>
        </authorList>
    </citation>
    <scope>NUCLEOTIDE SEQUENCE</scope>
    <source>
        <strain evidence="7">SGP5-SGP5p</strain>
        <tissue evidence="7">Aerial part</tissue>
    </source>
</reference>
<evidence type="ECO:0000256" key="2">
    <source>
        <dbReference type="ARBA" id="ARBA00022679"/>
    </source>
</evidence>
<dbReference type="GO" id="GO:0050404">
    <property type="term" value="F:zeatin O-beta-D-xylosyltransferase activity"/>
    <property type="evidence" value="ECO:0007669"/>
    <property type="project" value="UniProtKB-ARBA"/>
</dbReference>
<dbReference type="GO" id="GO:0120514">
    <property type="term" value="F:2-hydroxyflavanone C-glucosyltransferase activity"/>
    <property type="evidence" value="ECO:0007669"/>
    <property type="project" value="UniProtKB-EC"/>
</dbReference>
<dbReference type="AlphaFoldDB" id="A0A9Q1QRP1"/>
<name>A0A9Q1QRP1_9CARY</name>
<evidence type="ECO:0000256" key="5">
    <source>
        <dbReference type="ARBA" id="ARBA00082568"/>
    </source>
</evidence>
<evidence type="ECO:0000313" key="8">
    <source>
        <dbReference type="Proteomes" id="UP001153076"/>
    </source>
</evidence>
<sequence length="933" mass="104965">MASQSCYQQDHNEQNGLKHSQVAILMVPFPLQGHLNQILHLSCLLTSYEISLHFAGSTTHNHQAKLRIQGWNSRNLSTIHFHDFQLPPFTCFSPDPSAPIKFPGHLQPLFHACTHLRGPMSQLLQDLSTKFRRVIVIHDTLMASVVQDVKHISNAESFALQSVSAFTVFLYIWDSMKEKPFEMDPKMIPCIPSSQGCFTPEFANFIAKEYKILDFESGRLFNTCRLLEGKYMELLEKLPINTNKKLFAIGPVHPIELTGKNNGCSKHKCLEWLDKQEKNSVLYVSFGTTTSMSDDQIKELAAGLESSRQKFIWVLRDADKDDVFTENKARSPELPKGYEKRVKNRGMVVRDWAPQLEILGHTSTGGFMSHCGWNSSIESITMGVPMAAWPMHSDQPRNAVLITQVLKIGIAVRNWAQREELVKGETVENVVKRLMASSEGEEMRKRAEEIGSIVRGAVADGGQNCCQNGQEGQKSAQVAVVMVPLLAQGHLNQFLHLSHHLVASYGIPVHYAGSAIHNRQAKLRFHGWEPETSNRIEFHDLQLPPYSSPSPNPNAPTRFPAHLQPLFNASMQLRKPLFQVFQDLSTKFRRIVIIHDSTIGSIVQDVKLIPNAEAYMLVPTSVFHTFTGIWEILSEKPFQLDPDIPTNIPSSEGCFTPEISDFVYKQMEFLDFQSGRLLNTCRVIEARHLELLERLPIYGNMKTFAIGPLNPVEIRRTSEKQRHECLEWLDKQEEDSVIYVSFGSTTAMTDEQITELAKGLEQSGQKFIWVLRKADKGDVFTGDEEGRPQLPKGYEERVKDWGIVVRDWAPQLEILGHPSTGGFMSHCGWNSCIESISMGVPVAAWPMHSDQPRNATLLTEVLRIGLLIKDCVHLAELVTSDTIEDAVRSLMTSQEGEEMKKKAAKLGGAVRASVADGGNSRLEMDSFIAHITR</sequence>
<dbReference type="PROSITE" id="PS00375">
    <property type="entry name" value="UDPGT"/>
    <property type="match status" value="2"/>
</dbReference>
<dbReference type="Pfam" id="PF26168">
    <property type="entry name" value="Glyco_transf_N"/>
    <property type="match status" value="2"/>
</dbReference>
<evidence type="ECO:0000256" key="4">
    <source>
        <dbReference type="ARBA" id="ARBA00066896"/>
    </source>
</evidence>
<dbReference type="InterPro" id="IPR002213">
    <property type="entry name" value="UDP_glucos_trans"/>
</dbReference>
<comment type="catalytic activity">
    <reaction evidence="3">
        <text>a 3'-hydro-2'-hydroxy-beta-oxodihydrochalcone + UDP-alpha-D-glucose = a 3'-(beta-D-glucopyranosyl)-2'-hydroxy-beta-oxodihydrochalcone + UDP + H(+)</text>
        <dbReference type="Rhea" id="RHEA:51504"/>
        <dbReference type="ChEBI" id="CHEBI:15378"/>
        <dbReference type="ChEBI" id="CHEBI:58223"/>
        <dbReference type="ChEBI" id="CHEBI:58885"/>
        <dbReference type="ChEBI" id="CHEBI:142482"/>
        <dbReference type="ChEBI" id="CHEBI:142483"/>
        <dbReference type="EC" id="2.4.1.360"/>
    </reaction>
    <physiologicalReaction direction="left-to-right" evidence="3">
        <dbReference type="Rhea" id="RHEA:51505"/>
    </physiologicalReaction>
</comment>
<accession>A0A9Q1QRP1</accession>
<dbReference type="EC" id="2.4.1.360" evidence="4"/>
<dbReference type="Pfam" id="PF00201">
    <property type="entry name" value="UDPGT"/>
    <property type="match status" value="2"/>
</dbReference>
<dbReference type="GO" id="GO:0009690">
    <property type="term" value="P:cytokinin metabolic process"/>
    <property type="evidence" value="ECO:0007669"/>
    <property type="project" value="UniProtKB-ARBA"/>
</dbReference>
<dbReference type="PANTHER" id="PTHR48044">
    <property type="entry name" value="GLYCOSYLTRANSFERASE"/>
    <property type="match status" value="1"/>
</dbReference>
<evidence type="ECO:0000256" key="1">
    <source>
        <dbReference type="ARBA" id="ARBA00009995"/>
    </source>
</evidence>
<dbReference type="Proteomes" id="UP001153076">
    <property type="component" value="Unassembled WGS sequence"/>
</dbReference>
<feature type="domain" description="Glycosyltransferase N-terminal" evidence="6">
    <location>
        <begin position="477"/>
        <end position="711"/>
    </location>
</feature>
<dbReference type="PANTHER" id="PTHR48044:SF22">
    <property type="entry name" value="GLYCOSYLTRANSFERASE"/>
    <property type="match status" value="1"/>
</dbReference>
<dbReference type="Gene3D" id="3.40.50.2000">
    <property type="entry name" value="Glycogen Phosphorylase B"/>
    <property type="match status" value="4"/>
</dbReference>
<comment type="similarity">
    <text evidence="1">Belongs to the UDP-glycosyltransferase family.</text>
</comment>
<proteinExistence type="inferred from homology"/>
<dbReference type="FunFam" id="3.40.50.2000:FF:000238">
    <property type="entry name" value="Glycosyltransferase"/>
    <property type="match status" value="2"/>
</dbReference>
<dbReference type="InterPro" id="IPR058980">
    <property type="entry name" value="Glyco_transf_N"/>
</dbReference>
<evidence type="ECO:0000259" key="6">
    <source>
        <dbReference type="Pfam" id="PF26168"/>
    </source>
</evidence>
<dbReference type="OrthoDB" id="5835829at2759"/>
<keyword evidence="8" id="KW-1185">Reference proteome</keyword>
<dbReference type="InterPro" id="IPR035595">
    <property type="entry name" value="UDP_glycos_trans_CS"/>
</dbReference>
<organism evidence="7 8">
    <name type="scientific">Carnegiea gigantea</name>
    <dbReference type="NCBI Taxonomy" id="171969"/>
    <lineage>
        <taxon>Eukaryota</taxon>
        <taxon>Viridiplantae</taxon>
        <taxon>Streptophyta</taxon>
        <taxon>Embryophyta</taxon>
        <taxon>Tracheophyta</taxon>
        <taxon>Spermatophyta</taxon>
        <taxon>Magnoliopsida</taxon>
        <taxon>eudicotyledons</taxon>
        <taxon>Gunneridae</taxon>
        <taxon>Pentapetalae</taxon>
        <taxon>Caryophyllales</taxon>
        <taxon>Cactineae</taxon>
        <taxon>Cactaceae</taxon>
        <taxon>Cactoideae</taxon>
        <taxon>Echinocereeae</taxon>
        <taxon>Carnegiea</taxon>
    </lineage>
</organism>